<evidence type="ECO:0000259" key="2">
    <source>
        <dbReference type="SMART" id="SM00507"/>
    </source>
</evidence>
<feature type="region of interest" description="Disordered" evidence="1">
    <location>
        <begin position="567"/>
        <end position="597"/>
    </location>
</feature>
<sequence>MFEGDLGGFEPAQVLSFAGEFSAFRERADVRILEVALAYADLHPEPRVPETPPVLAGVVAGPEGLPGMEHLKVYGGEGCPEVAEFAVADLGVALGISSAAAAGVMSDALGLRHRLPLVWARVLAGEARAWRACRIARASAALPKDAAALVDKAVEKIVNRVGPDRLKKIVNAALWTADPERAQRNAEEAARARGVWIGRSDEFGTNTLFVRAATGDVVRLNATISALARALRELGDTDSAAARQAKVIGWLADPEAAINLLAAARHLAGTEFDPVPPASSAAASAAEGGSDGGDRFTRAALADRLPERLAELKARARSTARSRERLLNEARLSSPGAGRTARAADAVSTPAPGGEPGPPRDEADSASVAVEDLPAAAAPPAADLARPGGWTSAVRDLGGGRRDLYVHLSDLTLASGEGVARVEGIGPMLFSQLREVFGHDQIVVKPLIDLNDRVSVDAYETPARIRERVVLRDLYCTFPWCGRRATRSIDLDHIVPYDPGGPPGQTSTDNLTPSCRYHHRLKTHGGWKVMRLPNGGLQWTSPYGTVVIVDHTGTRYGSATRLTGVRRADDGDSVPIDRHRLSGDDLDPETEIRARSA</sequence>
<evidence type="ECO:0000256" key="1">
    <source>
        <dbReference type="SAM" id="MobiDB-lite"/>
    </source>
</evidence>
<reference evidence="3 4" key="1">
    <citation type="submission" date="2024-09" db="EMBL/GenBank/DDBJ databases">
        <authorList>
            <person name="Sun Q."/>
            <person name="Mori K."/>
        </authorList>
    </citation>
    <scope>NUCLEOTIDE SEQUENCE [LARGE SCALE GENOMIC DNA]</scope>
    <source>
        <strain evidence="3 4">CGMCC 1.15906</strain>
    </source>
</reference>
<accession>A0ABV6QJC4</accession>
<feature type="region of interest" description="Disordered" evidence="1">
    <location>
        <begin position="314"/>
        <end position="367"/>
    </location>
</feature>
<keyword evidence="4" id="KW-1185">Reference proteome</keyword>
<feature type="region of interest" description="Disordered" evidence="1">
    <location>
        <begin position="275"/>
        <end position="296"/>
    </location>
</feature>
<dbReference type="RefSeq" id="WP_380046189.1">
    <property type="nucleotide sequence ID" value="NZ_JBHLTC010000012.1"/>
</dbReference>
<evidence type="ECO:0000313" key="3">
    <source>
        <dbReference type="EMBL" id="MFC0624625.1"/>
    </source>
</evidence>
<dbReference type="Proteomes" id="UP001589890">
    <property type="component" value="Unassembled WGS sequence"/>
</dbReference>
<evidence type="ECO:0000313" key="4">
    <source>
        <dbReference type="Proteomes" id="UP001589890"/>
    </source>
</evidence>
<dbReference type="EMBL" id="JBHLTC010000012">
    <property type="protein sequence ID" value="MFC0624625.1"/>
    <property type="molecule type" value="Genomic_DNA"/>
</dbReference>
<protein>
    <recommendedName>
        <fullName evidence="2">HNH nuclease domain-containing protein</fullName>
    </recommendedName>
</protein>
<comment type="caution">
    <text evidence="3">The sequence shown here is derived from an EMBL/GenBank/DDBJ whole genome shotgun (WGS) entry which is preliminary data.</text>
</comment>
<dbReference type="SMART" id="SM00507">
    <property type="entry name" value="HNHc"/>
    <property type="match status" value="1"/>
</dbReference>
<dbReference type="CDD" id="cd00085">
    <property type="entry name" value="HNHc"/>
    <property type="match status" value="1"/>
</dbReference>
<feature type="domain" description="HNH nuclease" evidence="2">
    <location>
        <begin position="464"/>
        <end position="520"/>
    </location>
</feature>
<gene>
    <name evidence="3" type="ORF">ACFFGN_11175</name>
</gene>
<organism evidence="3 4">
    <name type="scientific">Kribbella deserti</name>
    <dbReference type="NCBI Taxonomy" id="1926257"/>
    <lineage>
        <taxon>Bacteria</taxon>
        <taxon>Bacillati</taxon>
        <taxon>Actinomycetota</taxon>
        <taxon>Actinomycetes</taxon>
        <taxon>Propionibacteriales</taxon>
        <taxon>Kribbellaceae</taxon>
        <taxon>Kribbella</taxon>
    </lineage>
</organism>
<dbReference type="InterPro" id="IPR003615">
    <property type="entry name" value="HNH_nuc"/>
</dbReference>
<dbReference type="Gene3D" id="1.10.30.50">
    <property type="match status" value="1"/>
</dbReference>
<feature type="compositionally biased region" description="Low complexity" evidence="1">
    <location>
        <begin position="278"/>
        <end position="288"/>
    </location>
</feature>
<name>A0ABV6QJC4_9ACTN</name>
<feature type="compositionally biased region" description="Basic and acidic residues" evidence="1">
    <location>
        <begin position="567"/>
        <end position="583"/>
    </location>
</feature>
<proteinExistence type="predicted"/>